<reference evidence="1" key="1">
    <citation type="submission" date="2025-08" db="UniProtKB">
        <authorList>
            <consortium name="Ensembl"/>
        </authorList>
    </citation>
    <scope>IDENTIFICATION</scope>
</reference>
<keyword evidence="2" id="KW-1185">Reference proteome</keyword>
<dbReference type="PANTHER" id="PTHR31635:SF196">
    <property type="entry name" value="REVERSE TRANSCRIPTASE DOMAIN-CONTAINING PROTEIN-RELATED"/>
    <property type="match status" value="1"/>
</dbReference>
<evidence type="ECO:0000313" key="2">
    <source>
        <dbReference type="Proteomes" id="UP000472260"/>
    </source>
</evidence>
<reference evidence="1" key="2">
    <citation type="submission" date="2025-09" db="UniProtKB">
        <authorList>
            <consortium name="Ensembl"/>
        </authorList>
    </citation>
    <scope>IDENTIFICATION</scope>
</reference>
<dbReference type="Proteomes" id="UP000472260">
    <property type="component" value="Unassembled WGS sequence"/>
</dbReference>
<name>A0A671SVL6_9TELE</name>
<proteinExistence type="predicted"/>
<organism evidence="1 2">
    <name type="scientific">Sinocyclocheilus anshuiensis</name>
    <dbReference type="NCBI Taxonomy" id="1608454"/>
    <lineage>
        <taxon>Eukaryota</taxon>
        <taxon>Metazoa</taxon>
        <taxon>Chordata</taxon>
        <taxon>Craniata</taxon>
        <taxon>Vertebrata</taxon>
        <taxon>Euteleostomi</taxon>
        <taxon>Actinopterygii</taxon>
        <taxon>Neopterygii</taxon>
        <taxon>Teleostei</taxon>
        <taxon>Ostariophysi</taxon>
        <taxon>Cypriniformes</taxon>
        <taxon>Cyprinidae</taxon>
        <taxon>Cyprininae</taxon>
        <taxon>Sinocyclocheilus</taxon>
    </lineage>
</organism>
<sequence>MKKFGFGDNFSKWISLYTNPKASIITNNIVSSSFDLHRGICQGCTRSPVLFAIAIEPLAIYVRQNEKIHGVYLGKKQQKIMLYADDVILTLSQPELSLMEIPLYRITYLGIRIPPKLVSLYPSIIKPLIVQVKKDLTCGSTLPVSFLGRINVIKMIPLPRILYILSMSFLQFSLNDLKIKMDVLQNPGVKTLGMISMLLHGKTLLNSLLLFLFAINLEKFNIANLTNRCHLTV</sequence>
<accession>A0A671SVL6</accession>
<dbReference type="PANTHER" id="PTHR31635">
    <property type="entry name" value="REVERSE TRANSCRIPTASE DOMAIN-CONTAINING PROTEIN-RELATED"/>
    <property type="match status" value="1"/>
</dbReference>
<evidence type="ECO:0000313" key="1">
    <source>
        <dbReference type="Ensembl" id="ENSSANP00000100642.1"/>
    </source>
</evidence>
<dbReference type="Ensembl" id="ENSSANT00000106841.1">
    <property type="protein sequence ID" value="ENSSANP00000100642.1"/>
    <property type="gene ID" value="ENSSANG00000049469.1"/>
</dbReference>
<protein>
    <submittedName>
        <fullName evidence="1">Uncharacterized protein</fullName>
    </submittedName>
</protein>
<dbReference type="AlphaFoldDB" id="A0A671SVL6"/>